<gene>
    <name evidence="1" type="ORF">AKJ09_00442</name>
</gene>
<evidence type="ECO:0000313" key="2">
    <source>
        <dbReference type="Proteomes" id="UP000064967"/>
    </source>
</evidence>
<dbReference type="Proteomes" id="UP000064967">
    <property type="component" value="Chromosome"/>
</dbReference>
<organism evidence="1 2">
    <name type="scientific">Labilithrix luteola</name>
    <dbReference type="NCBI Taxonomy" id="1391654"/>
    <lineage>
        <taxon>Bacteria</taxon>
        <taxon>Pseudomonadati</taxon>
        <taxon>Myxococcota</taxon>
        <taxon>Polyangia</taxon>
        <taxon>Polyangiales</taxon>
        <taxon>Labilitrichaceae</taxon>
        <taxon>Labilithrix</taxon>
    </lineage>
</organism>
<dbReference type="KEGG" id="llu:AKJ09_00442"/>
<proteinExistence type="predicted"/>
<dbReference type="EMBL" id="CP012333">
    <property type="protein sequence ID" value="AKU93778.1"/>
    <property type="molecule type" value="Genomic_DNA"/>
</dbReference>
<dbReference type="AlphaFoldDB" id="A0A0K1PJR3"/>
<keyword evidence="2" id="KW-1185">Reference proteome</keyword>
<sequence length="48" mass="5494">MIEGSHEDSPRGASYSFVEPPWDLGWTTPRIFRSSFLVPTRSVTRPRS</sequence>
<accession>A0A0K1PJR3</accession>
<protein>
    <submittedName>
        <fullName evidence="1">Uncharacterized protein</fullName>
    </submittedName>
</protein>
<reference evidence="1 2" key="1">
    <citation type="submission" date="2015-08" db="EMBL/GenBank/DDBJ databases">
        <authorList>
            <person name="Babu N.S."/>
            <person name="Beckwith C.J."/>
            <person name="Beseler K.G."/>
            <person name="Brison A."/>
            <person name="Carone J.V."/>
            <person name="Caskin T.P."/>
            <person name="Diamond M."/>
            <person name="Durham M.E."/>
            <person name="Foxe J.M."/>
            <person name="Go M."/>
            <person name="Henderson B.A."/>
            <person name="Jones I.B."/>
            <person name="McGettigan J.A."/>
            <person name="Micheletti S.J."/>
            <person name="Nasrallah M.E."/>
            <person name="Ortiz D."/>
            <person name="Piller C.R."/>
            <person name="Privatt S.R."/>
            <person name="Schneider S.L."/>
            <person name="Sharp S."/>
            <person name="Smith T.C."/>
            <person name="Stanton J.D."/>
            <person name="Ullery H.E."/>
            <person name="Wilson R.J."/>
            <person name="Serrano M.G."/>
            <person name="Buck G."/>
            <person name="Lee V."/>
            <person name="Wang Y."/>
            <person name="Carvalho R."/>
            <person name="Voegtly L."/>
            <person name="Shi R."/>
            <person name="Duckworth R."/>
            <person name="Johnson A."/>
            <person name="Loviza R."/>
            <person name="Walstead R."/>
            <person name="Shah Z."/>
            <person name="Kiflezghi M."/>
            <person name="Wade K."/>
            <person name="Ball S.L."/>
            <person name="Bradley K.W."/>
            <person name="Asai D.J."/>
            <person name="Bowman C.A."/>
            <person name="Russell D.A."/>
            <person name="Pope W.H."/>
            <person name="Jacobs-Sera D."/>
            <person name="Hendrix R.W."/>
            <person name="Hatfull G.F."/>
        </authorList>
    </citation>
    <scope>NUCLEOTIDE SEQUENCE [LARGE SCALE GENOMIC DNA]</scope>
    <source>
        <strain evidence="1 2">DSM 27648</strain>
    </source>
</reference>
<evidence type="ECO:0000313" key="1">
    <source>
        <dbReference type="EMBL" id="AKU93778.1"/>
    </source>
</evidence>
<dbReference type="STRING" id="1391654.AKJ09_00442"/>
<name>A0A0K1PJR3_9BACT</name>